<evidence type="ECO:0000313" key="1">
    <source>
        <dbReference type="EMBL" id="AQV96467.1"/>
    </source>
</evidence>
<sequence>MPIWRNSRMTSLYYSMDEAFEIFPCIIKISDEEILVEYEYDGVQQYRGRNNGDGHFELVAPELKGRASLHMFPGSSILEGSWVEGSYRGMWRIELGDE</sequence>
<name>A0A1U9UVL2_CUPNE</name>
<protein>
    <submittedName>
        <fullName evidence="1">Uncharacterized protein</fullName>
    </submittedName>
</protein>
<dbReference type="AlphaFoldDB" id="A0A1U9UVL2"/>
<accession>A0A1U9UVL2</accession>
<evidence type="ECO:0000313" key="2">
    <source>
        <dbReference type="Proteomes" id="UP000189627"/>
    </source>
</evidence>
<dbReference type="Proteomes" id="UP000189627">
    <property type="component" value="Chromosome 2"/>
</dbReference>
<gene>
    <name evidence="1" type="ORF">BJN34_21605</name>
</gene>
<organism evidence="1 2">
    <name type="scientific">Cupriavidus necator</name>
    <name type="common">Alcaligenes eutrophus</name>
    <name type="synonym">Ralstonia eutropha</name>
    <dbReference type="NCBI Taxonomy" id="106590"/>
    <lineage>
        <taxon>Bacteria</taxon>
        <taxon>Pseudomonadati</taxon>
        <taxon>Pseudomonadota</taxon>
        <taxon>Betaproteobacteria</taxon>
        <taxon>Burkholderiales</taxon>
        <taxon>Burkholderiaceae</taxon>
        <taxon>Cupriavidus</taxon>
    </lineage>
</organism>
<dbReference type="EMBL" id="CP017758">
    <property type="protein sequence ID" value="AQV96467.1"/>
    <property type="molecule type" value="Genomic_DNA"/>
</dbReference>
<reference evidence="2" key="1">
    <citation type="submission" date="2017-02" db="EMBL/GenBank/DDBJ databases">
        <title>Complete genome sequence of Cupriavidus necator strain NH9, a 3-chlorobenzoate degrader.</title>
        <authorList>
            <person name="Moriuchi R."/>
            <person name="Dohra H."/>
            <person name="Ogawa N."/>
        </authorList>
    </citation>
    <scope>NUCLEOTIDE SEQUENCE [LARGE SCALE GENOMIC DNA]</scope>
    <source>
        <strain evidence="2">NH9</strain>
    </source>
</reference>
<dbReference type="KEGG" id="cuh:BJN34_21605"/>
<proteinExistence type="predicted"/>